<dbReference type="EMBL" id="CZQC01000057">
    <property type="protein sequence ID" value="CUS41902.1"/>
    <property type="molecule type" value="Genomic_DNA"/>
</dbReference>
<name>A0A161JNQ3_9ZZZZ</name>
<gene>
    <name evidence="1" type="ORF">MGWOODY_Tha2294</name>
</gene>
<proteinExistence type="predicted"/>
<evidence type="ECO:0008006" key="2">
    <source>
        <dbReference type="Google" id="ProtNLM"/>
    </source>
</evidence>
<dbReference type="AlphaFoldDB" id="A0A161JNQ3"/>
<accession>A0A161JNQ3</accession>
<evidence type="ECO:0000313" key="1">
    <source>
        <dbReference type="EMBL" id="CUS41902.1"/>
    </source>
</evidence>
<sequence>MRKTDKKIDKQICEVLTDVCEAALTKNSGFQWLTHLVNYSSFPRSLKVICIFDTNENLENFKTNNGHLEFNATIQKALAGIGISINNAQISYDTEENCDKANGGKWAARFANITA</sequence>
<organism evidence="1">
    <name type="scientific">hydrothermal vent metagenome</name>
    <dbReference type="NCBI Taxonomy" id="652676"/>
    <lineage>
        <taxon>unclassified sequences</taxon>
        <taxon>metagenomes</taxon>
        <taxon>ecological metagenomes</taxon>
    </lineage>
</organism>
<protein>
    <recommendedName>
        <fullName evidence="2">Fis family transcriptional regulator</fullName>
    </recommendedName>
</protein>
<reference evidence="1" key="1">
    <citation type="submission" date="2015-10" db="EMBL/GenBank/DDBJ databases">
        <authorList>
            <person name="Gilbert D.G."/>
        </authorList>
    </citation>
    <scope>NUCLEOTIDE SEQUENCE</scope>
</reference>